<evidence type="ECO:0000256" key="7">
    <source>
        <dbReference type="ARBA" id="ARBA00022840"/>
    </source>
</evidence>
<organism evidence="15 16">
    <name type="scientific">Permianibacter aggregans</name>
    <dbReference type="NCBI Taxonomy" id="1510150"/>
    <lineage>
        <taxon>Bacteria</taxon>
        <taxon>Pseudomonadati</taxon>
        <taxon>Pseudomonadota</taxon>
        <taxon>Gammaproteobacteria</taxon>
        <taxon>Pseudomonadales</taxon>
        <taxon>Pseudomonadaceae</taxon>
        <taxon>Permianibacter</taxon>
    </lineage>
</organism>
<dbReference type="GO" id="GO:0005524">
    <property type="term" value="F:ATP binding"/>
    <property type="evidence" value="ECO:0007669"/>
    <property type="project" value="UniProtKB-UniRule"/>
</dbReference>
<proteinExistence type="inferred from homology"/>
<keyword evidence="6 13" id="KW-0347">Helicase</keyword>
<comment type="similarity">
    <text evidence="1 13">Belongs to the helicase family. DnaB subfamily.</text>
</comment>
<dbReference type="NCBIfam" id="NF004384">
    <property type="entry name" value="PRK05748.1"/>
    <property type="match status" value="1"/>
</dbReference>
<dbReference type="GO" id="GO:0005829">
    <property type="term" value="C:cytosol"/>
    <property type="evidence" value="ECO:0007669"/>
    <property type="project" value="TreeGrafter"/>
</dbReference>
<evidence type="ECO:0000256" key="1">
    <source>
        <dbReference type="ARBA" id="ARBA00008428"/>
    </source>
</evidence>
<comment type="function">
    <text evidence="10 13">The main replicative DNA helicase, it participates in initiation and elongation during chromosome replication. Travels ahead of the DNA replisome, separating dsDNA into templates for DNA synthesis. A processive ATP-dependent 5'-3' DNA helicase it has DNA-dependent ATPase activity.</text>
</comment>
<dbReference type="Gene3D" id="3.40.50.300">
    <property type="entry name" value="P-loop containing nucleotide triphosphate hydrolases"/>
    <property type="match status" value="1"/>
</dbReference>
<dbReference type="GO" id="GO:0003677">
    <property type="term" value="F:DNA binding"/>
    <property type="evidence" value="ECO:0007669"/>
    <property type="project" value="UniProtKB-UniRule"/>
</dbReference>
<comment type="caution">
    <text evidence="15">The sequence shown here is derived from an EMBL/GenBank/DDBJ whole genome shotgun (WGS) entry which is preliminary data.</text>
</comment>
<evidence type="ECO:0000256" key="11">
    <source>
        <dbReference type="ARBA" id="ARBA00048954"/>
    </source>
</evidence>
<dbReference type="InterPro" id="IPR036185">
    <property type="entry name" value="DNA_heli_DnaB-like_N_sf"/>
</dbReference>
<dbReference type="GO" id="GO:1990077">
    <property type="term" value="C:primosome complex"/>
    <property type="evidence" value="ECO:0007669"/>
    <property type="project" value="UniProtKB-UniRule"/>
</dbReference>
<dbReference type="PANTHER" id="PTHR30153:SF2">
    <property type="entry name" value="REPLICATIVE DNA HELICASE"/>
    <property type="match status" value="1"/>
</dbReference>
<dbReference type="Pfam" id="PF00772">
    <property type="entry name" value="DnaB"/>
    <property type="match status" value="1"/>
</dbReference>
<evidence type="ECO:0000256" key="13">
    <source>
        <dbReference type="RuleBase" id="RU362085"/>
    </source>
</evidence>
<dbReference type="InterPro" id="IPR007694">
    <property type="entry name" value="DNA_helicase_DnaB-like_C"/>
</dbReference>
<dbReference type="NCBIfam" id="TIGR00665">
    <property type="entry name" value="DnaB"/>
    <property type="match status" value="1"/>
</dbReference>
<evidence type="ECO:0000256" key="5">
    <source>
        <dbReference type="ARBA" id="ARBA00022801"/>
    </source>
</evidence>
<keyword evidence="3 13" id="KW-0235">DNA replication</keyword>
<dbReference type="SUPFAM" id="SSF52540">
    <property type="entry name" value="P-loop containing nucleoside triphosphate hydrolases"/>
    <property type="match status" value="1"/>
</dbReference>
<dbReference type="InterPro" id="IPR027417">
    <property type="entry name" value="P-loop_NTPase"/>
</dbReference>
<keyword evidence="4 13" id="KW-0547">Nucleotide-binding</keyword>
<dbReference type="CDD" id="cd00984">
    <property type="entry name" value="DnaB_C"/>
    <property type="match status" value="1"/>
</dbReference>
<dbReference type="GO" id="GO:0006269">
    <property type="term" value="P:DNA replication, synthesis of primer"/>
    <property type="evidence" value="ECO:0007669"/>
    <property type="project" value="UniProtKB-UniRule"/>
</dbReference>
<comment type="catalytic activity">
    <reaction evidence="11 13">
        <text>ATP + H2O = ADP + phosphate + H(+)</text>
        <dbReference type="Rhea" id="RHEA:13065"/>
        <dbReference type="ChEBI" id="CHEBI:15377"/>
        <dbReference type="ChEBI" id="CHEBI:15378"/>
        <dbReference type="ChEBI" id="CHEBI:30616"/>
        <dbReference type="ChEBI" id="CHEBI:43474"/>
        <dbReference type="ChEBI" id="CHEBI:456216"/>
        <dbReference type="EC" id="5.6.2.3"/>
    </reaction>
</comment>
<keyword evidence="7 13" id="KW-0067">ATP-binding</keyword>
<dbReference type="InterPro" id="IPR007693">
    <property type="entry name" value="DNA_helicase_DnaB-like_N"/>
</dbReference>
<dbReference type="FunFam" id="3.40.50.300:FF:000076">
    <property type="entry name" value="Replicative DNA helicase"/>
    <property type="match status" value="1"/>
</dbReference>
<evidence type="ECO:0000256" key="12">
    <source>
        <dbReference type="NCBIfam" id="TIGR00665"/>
    </source>
</evidence>
<keyword evidence="16" id="KW-1185">Reference proteome</keyword>
<dbReference type="GO" id="GO:0016887">
    <property type="term" value="F:ATP hydrolysis activity"/>
    <property type="evidence" value="ECO:0007669"/>
    <property type="project" value="RHEA"/>
</dbReference>
<keyword evidence="8 13" id="KW-0238">DNA-binding</keyword>
<reference evidence="15 16" key="1">
    <citation type="submission" date="2019-03" db="EMBL/GenBank/DDBJ databases">
        <title>Genomic Encyclopedia of Type Strains, Phase IV (KMG-IV): sequencing the most valuable type-strain genomes for metagenomic binning, comparative biology and taxonomic classification.</title>
        <authorList>
            <person name="Goeker M."/>
        </authorList>
    </citation>
    <scope>NUCLEOTIDE SEQUENCE [LARGE SCALE GENOMIC DNA]</scope>
    <source>
        <strain evidence="15 16">DSM 103792</strain>
    </source>
</reference>
<evidence type="ECO:0000256" key="10">
    <source>
        <dbReference type="ARBA" id="ARBA00044932"/>
    </source>
</evidence>
<evidence type="ECO:0000256" key="2">
    <source>
        <dbReference type="ARBA" id="ARBA00022515"/>
    </source>
</evidence>
<dbReference type="InterPro" id="IPR007692">
    <property type="entry name" value="DNA_helicase_DnaB"/>
</dbReference>
<dbReference type="PANTHER" id="PTHR30153">
    <property type="entry name" value="REPLICATIVE DNA HELICASE DNAB"/>
    <property type="match status" value="1"/>
</dbReference>
<dbReference type="Proteomes" id="UP000295375">
    <property type="component" value="Unassembled WGS sequence"/>
</dbReference>
<dbReference type="Gene3D" id="1.10.860.10">
    <property type="entry name" value="DNAb Helicase, Chain A"/>
    <property type="match status" value="1"/>
</dbReference>
<accession>A0A4R6URL3</accession>
<dbReference type="GO" id="GO:0042802">
    <property type="term" value="F:identical protein binding"/>
    <property type="evidence" value="ECO:0007669"/>
    <property type="project" value="UniProtKB-ARBA"/>
</dbReference>
<dbReference type="EMBL" id="SNYM01000003">
    <property type="protein sequence ID" value="TDQ49948.1"/>
    <property type="molecule type" value="Genomic_DNA"/>
</dbReference>
<evidence type="ECO:0000259" key="14">
    <source>
        <dbReference type="PROSITE" id="PS51199"/>
    </source>
</evidence>
<evidence type="ECO:0000313" key="16">
    <source>
        <dbReference type="Proteomes" id="UP000295375"/>
    </source>
</evidence>
<sequence>MAGLLLFEVMFMADRDYADIKAPPHSIEAEQAVLGGLMLDAGAWERVAEAIVADDFYREDHRKIFKAMAKLSAASQPVDAVTVFEQLELEGEASSVGGLPYLADLAKNTPSAANILSYANIVRERALLREMIGAANEIADTAFFPKGRQVLELLDMAEQKVFAIKEKRGRADSGPKIVGSMLKGVVSHLEEVGKTQGLTGLSTGFDDLDEMTSGMQRGDLIIVAARPSMGKTTFAMNLCEHAMMKAEKPVLVFSMEMPAEHLILRSIASLGTIEYQKVRSGQLDSPDWDRVFSVVAMLKERNNLYIDDTAGLSPLELRARARRVARQHDGVSLVMVDYLQLMRGDSASDNRTAEISEISRALKGLAKELNCPVIALSQLNRALEQRTDKRPVMADLRESGAIEQDADVILCIYRDEVYHKDKPDNKGMAEVLIRKQRNGPIGDIKLTFQGRYTRFKNFAPEMGEYY</sequence>
<dbReference type="SUPFAM" id="SSF48024">
    <property type="entry name" value="N-terminal domain of DnaB helicase"/>
    <property type="match status" value="1"/>
</dbReference>
<evidence type="ECO:0000256" key="8">
    <source>
        <dbReference type="ARBA" id="ARBA00023125"/>
    </source>
</evidence>
<dbReference type="GO" id="GO:0043139">
    <property type="term" value="F:5'-3' DNA helicase activity"/>
    <property type="evidence" value="ECO:0007669"/>
    <property type="project" value="UniProtKB-EC"/>
</dbReference>
<dbReference type="EC" id="5.6.2.3" evidence="12 13"/>
<name>A0A4R6URL3_9GAMM</name>
<evidence type="ECO:0000256" key="4">
    <source>
        <dbReference type="ARBA" id="ARBA00022741"/>
    </source>
</evidence>
<keyword evidence="9" id="KW-0413">Isomerase</keyword>
<dbReference type="FunFam" id="1.10.860.10:FF:000001">
    <property type="entry name" value="Replicative DNA helicase"/>
    <property type="match status" value="1"/>
</dbReference>
<feature type="domain" description="SF4 helicase" evidence="14">
    <location>
        <begin position="194"/>
        <end position="462"/>
    </location>
</feature>
<dbReference type="InterPro" id="IPR016136">
    <property type="entry name" value="DNA_helicase_N/primase_C"/>
</dbReference>
<dbReference type="AlphaFoldDB" id="A0A4R6URL3"/>
<evidence type="ECO:0000313" key="15">
    <source>
        <dbReference type="EMBL" id="TDQ49948.1"/>
    </source>
</evidence>
<keyword evidence="5 13" id="KW-0378">Hydrolase</keyword>
<gene>
    <name evidence="15" type="ORF">EV696_103323</name>
</gene>
<evidence type="ECO:0000256" key="9">
    <source>
        <dbReference type="ARBA" id="ARBA00023235"/>
    </source>
</evidence>
<keyword evidence="2 13" id="KW-0639">Primosome</keyword>
<protein>
    <recommendedName>
        <fullName evidence="12 13">Replicative DNA helicase</fullName>
        <ecNumber evidence="12 13">5.6.2.3</ecNumber>
    </recommendedName>
</protein>
<evidence type="ECO:0000256" key="6">
    <source>
        <dbReference type="ARBA" id="ARBA00022806"/>
    </source>
</evidence>
<dbReference type="Pfam" id="PF03796">
    <property type="entry name" value="DnaB_C"/>
    <property type="match status" value="1"/>
</dbReference>
<dbReference type="SMART" id="SM00382">
    <property type="entry name" value="AAA"/>
    <property type="match status" value="1"/>
</dbReference>
<dbReference type="PROSITE" id="PS51199">
    <property type="entry name" value="SF4_HELICASE"/>
    <property type="match status" value="1"/>
</dbReference>
<evidence type="ECO:0000256" key="3">
    <source>
        <dbReference type="ARBA" id="ARBA00022705"/>
    </source>
</evidence>
<dbReference type="InterPro" id="IPR003593">
    <property type="entry name" value="AAA+_ATPase"/>
</dbReference>